<comment type="similarity">
    <text evidence="1">Belongs to the low molecular weight phosphotyrosine protein phosphatase family.</text>
</comment>
<dbReference type="InterPro" id="IPR052995">
    <property type="entry name" value="LMW-PTP"/>
</dbReference>
<dbReference type="EMBL" id="SJPK01000003">
    <property type="protein sequence ID" value="TWT73192.1"/>
    <property type="molecule type" value="Genomic_DNA"/>
</dbReference>
<dbReference type="InterPro" id="IPR017867">
    <property type="entry name" value="Tyr_phospatase_low_mol_wt"/>
</dbReference>
<keyword evidence="2 5" id="KW-0378">Hydrolase</keyword>
<proteinExistence type="inferred from homology"/>
<accession>A0A5C5YHS0</accession>
<dbReference type="GO" id="GO:0004725">
    <property type="term" value="F:protein tyrosine phosphatase activity"/>
    <property type="evidence" value="ECO:0007669"/>
    <property type="project" value="UniProtKB-EC"/>
</dbReference>
<dbReference type="EC" id="3.1.3.48" evidence="5"/>
<evidence type="ECO:0000256" key="2">
    <source>
        <dbReference type="ARBA" id="ARBA00022801"/>
    </source>
</evidence>
<feature type="active site" description="Nucleophile" evidence="3">
    <location>
        <position position="14"/>
    </location>
</feature>
<sequence>MPPNTVPKSVLFVCLGNICRSPTGEGMLTHALAESGLSDAITVDSAGTAGYHIGKPADARMQRAAERRGVALHSRARQLSARDLQAFDLVIAMDRENQAGIEGLRSPAGGEERAEIRLLSTFLDDSWPVDVPDPYHGDAAGFEYVVDMIAAACPEVIAYLQSGQSS</sequence>
<dbReference type="PANTHER" id="PTHR47439">
    <property type="entry name" value="LOW MOLECULAR WEIGHT PHOSPHOTYROSINE PROTEIN PHOSPHATASE-RELATED"/>
    <property type="match status" value="1"/>
</dbReference>
<dbReference type="SUPFAM" id="SSF52788">
    <property type="entry name" value="Phosphotyrosine protein phosphatases I"/>
    <property type="match status" value="1"/>
</dbReference>
<dbReference type="InterPro" id="IPR036196">
    <property type="entry name" value="Ptyr_pPase_sf"/>
</dbReference>
<dbReference type="CDD" id="cd16343">
    <property type="entry name" value="LMWPTP"/>
    <property type="match status" value="1"/>
</dbReference>
<feature type="domain" description="Phosphotyrosine protein phosphatase I" evidence="4">
    <location>
        <begin position="8"/>
        <end position="159"/>
    </location>
</feature>
<keyword evidence="6" id="KW-1185">Reference proteome</keyword>
<feature type="active site" description="Proton donor" evidence="3">
    <location>
        <position position="133"/>
    </location>
</feature>
<dbReference type="AlphaFoldDB" id="A0A5C5YHS0"/>
<protein>
    <submittedName>
        <fullName evidence="5">Low molecular weight protein-tyrosine-phosphatase YfkJ</fullName>
        <ecNumber evidence="5">3.1.3.48</ecNumber>
    </submittedName>
</protein>
<name>A0A5C5YHS0_9BACT</name>
<evidence type="ECO:0000256" key="3">
    <source>
        <dbReference type="PIRSR" id="PIRSR617867-1"/>
    </source>
</evidence>
<comment type="caution">
    <text evidence="5">The sequence shown here is derived from an EMBL/GenBank/DDBJ whole genome shotgun (WGS) entry which is preliminary data.</text>
</comment>
<organism evidence="5 6">
    <name type="scientific">Allorhodopirellula solitaria</name>
    <dbReference type="NCBI Taxonomy" id="2527987"/>
    <lineage>
        <taxon>Bacteria</taxon>
        <taxon>Pseudomonadati</taxon>
        <taxon>Planctomycetota</taxon>
        <taxon>Planctomycetia</taxon>
        <taxon>Pirellulales</taxon>
        <taxon>Pirellulaceae</taxon>
        <taxon>Allorhodopirellula</taxon>
    </lineage>
</organism>
<evidence type="ECO:0000256" key="1">
    <source>
        <dbReference type="ARBA" id="ARBA00011063"/>
    </source>
</evidence>
<dbReference type="SMART" id="SM00226">
    <property type="entry name" value="LMWPc"/>
    <property type="match status" value="1"/>
</dbReference>
<dbReference type="InterPro" id="IPR023485">
    <property type="entry name" value="Ptyr_pPase"/>
</dbReference>
<evidence type="ECO:0000313" key="5">
    <source>
        <dbReference type="EMBL" id="TWT73192.1"/>
    </source>
</evidence>
<dbReference type="Proteomes" id="UP000318053">
    <property type="component" value="Unassembled WGS sequence"/>
</dbReference>
<dbReference type="PRINTS" id="PR00719">
    <property type="entry name" value="LMWPTPASE"/>
</dbReference>
<gene>
    <name evidence="5" type="primary">yfkJ</name>
    <name evidence="5" type="ORF">CA85_16590</name>
</gene>
<dbReference type="PANTHER" id="PTHR47439:SF1">
    <property type="entry name" value="ACID PHOSPHATASE"/>
    <property type="match status" value="1"/>
</dbReference>
<evidence type="ECO:0000313" key="6">
    <source>
        <dbReference type="Proteomes" id="UP000318053"/>
    </source>
</evidence>
<reference evidence="5 6" key="1">
    <citation type="submission" date="2019-02" db="EMBL/GenBank/DDBJ databases">
        <title>Deep-cultivation of Planctomycetes and their phenomic and genomic characterization uncovers novel biology.</title>
        <authorList>
            <person name="Wiegand S."/>
            <person name="Jogler M."/>
            <person name="Boedeker C."/>
            <person name="Pinto D."/>
            <person name="Vollmers J."/>
            <person name="Rivas-Marin E."/>
            <person name="Kohn T."/>
            <person name="Peeters S.H."/>
            <person name="Heuer A."/>
            <person name="Rast P."/>
            <person name="Oberbeckmann S."/>
            <person name="Bunk B."/>
            <person name="Jeske O."/>
            <person name="Meyerdierks A."/>
            <person name="Storesund J.E."/>
            <person name="Kallscheuer N."/>
            <person name="Luecker S."/>
            <person name="Lage O.M."/>
            <person name="Pohl T."/>
            <person name="Merkel B.J."/>
            <person name="Hornburger P."/>
            <person name="Mueller R.-W."/>
            <person name="Bruemmer F."/>
            <person name="Labrenz M."/>
            <person name="Spormann A.M."/>
            <person name="Op Den Camp H."/>
            <person name="Overmann J."/>
            <person name="Amann R."/>
            <person name="Jetten M.S.M."/>
            <person name="Mascher T."/>
            <person name="Medema M.H."/>
            <person name="Devos D.P."/>
            <person name="Kaster A.-K."/>
            <person name="Ovreas L."/>
            <person name="Rohde M."/>
            <person name="Galperin M.Y."/>
            <person name="Jogler C."/>
        </authorList>
    </citation>
    <scope>NUCLEOTIDE SEQUENCE [LARGE SCALE GENOMIC DNA]</scope>
    <source>
        <strain evidence="5 6">CA85</strain>
    </source>
</reference>
<dbReference type="OrthoDB" id="9784339at2"/>
<dbReference type="Pfam" id="PF01451">
    <property type="entry name" value="LMWPc"/>
    <property type="match status" value="1"/>
</dbReference>
<evidence type="ECO:0000259" key="4">
    <source>
        <dbReference type="SMART" id="SM00226"/>
    </source>
</evidence>
<feature type="active site" evidence="3">
    <location>
        <position position="20"/>
    </location>
</feature>
<dbReference type="Gene3D" id="3.40.50.2300">
    <property type="match status" value="1"/>
</dbReference>
<dbReference type="RefSeq" id="WP_146390747.1">
    <property type="nucleotide sequence ID" value="NZ_SJPK01000003.1"/>
</dbReference>